<sequence length="73" mass="7725">MRASELQVAVREEFGAMGAVLLADLALERLGGRTGTEALRGGVPARDVWAALCDSQDVPAARRHGRGLRDPIA</sequence>
<evidence type="ECO:0000313" key="1">
    <source>
        <dbReference type="EMBL" id="GGN86245.1"/>
    </source>
</evidence>
<reference evidence="2" key="1">
    <citation type="journal article" date="2019" name="Int. J. Syst. Evol. Microbiol.">
        <title>The Global Catalogue of Microorganisms (GCM) 10K type strain sequencing project: providing services to taxonomists for standard genome sequencing and annotation.</title>
        <authorList>
            <consortium name="The Broad Institute Genomics Platform"/>
            <consortium name="The Broad Institute Genome Sequencing Center for Infectious Disease"/>
            <person name="Wu L."/>
            <person name="Ma J."/>
        </authorList>
    </citation>
    <scope>NUCLEOTIDE SEQUENCE [LARGE SCALE GENOMIC DNA]</scope>
    <source>
        <strain evidence="2">CGMCC 1.6960</strain>
    </source>
</reference>
<dbReference type="Proteomes" id="UP000626982">
    <property type="component" value="Unassembled WGS sequence"/>
</dbReference>
<keyword evidence="2" id="KW-1185">Reference proteome</keyword>
<evidence type="ECO:0000313" key="2">
    <source>
        <dbReference type="Proteomes" id="UP000626982"/>
    </source>
</evidence>
<dbReference type="InterPro" id="IPR021408">
    <property type="entry name" value="DUF3046"/>
</dbReference>
<gene>
    <name evidence="1" type="ORF">GCM10010968_19740</name>
</gene>
<dbReference type="RefSeq" id="WP_188718157.1">
    <property type="nucleotide sequence ID" value="NZ_BAABBD010000007.1"/>
</dbReference>
<dbReference type="Pfam" id="PF11248">
    <property type="entry name" value="DUF3046"/>
    <property type="match status" value="1"/>
</dbReference>
<organism evidence="1 2">
    <name type="scientific">Agrococcus terreus</name>
    <dbReference type="NCBI Taxonomy" id="574649"/>
    <lineage>
        <taxon>Bacteria</taxon>
        <taxon>Bacillati</taxon>
        <taxon>Actinomycetota</taxon>
        <taxon>Actinomycetes</taxon>
        <taxon>Micrococcales</taxon>
        <taxon>Microbacteriaceae</taxon>
        <taxon>Agrococcus</taxon>
    </lineage>
</organism>
<name>A0ABQ2KN13_9MICO</name>
<protein>
    <recommendedName>
        <fullName evidence="3">DUF3046 domain-containing protein</fullName>
    </recommendedName>
</protein>
<comment type="caution">
    <text evidence="1">The sequence shown here is derived from an EMBL/GenBank/DDBJ whole genome shotgun (WGS) entry which is preliminary data.</text>
</comment>
<evidence type="ECO:0008006" key="3">
    <source>
        <dbReference type="Google" id="ProtNLM"/>
    </source>
</evidence>
<dbReference type="EMBL" id="BMLM01000002">
    <property type="protein sequence ID" value="GGN86245.1"/>
    <property type="molecule type" value="Genomic_DNA"/>
</dbReference>
<proteinExistence type="predicted"/>
<accession>A0ABQ2KN13</accession>